<dbReference type="InterPro" id="IPR011037">
    <property type="entry name" value="Pyrv_Knase-like_insert_dom_sf"/>
</dbReference>
<reference evidence="2" key="2">
    <citation type="submission" date="2021-09" db="EMBL/GenBank/DDBJ databases">
        <authorList>
            <person name="Gilroy R."/>
        </authorList>
    </citation>
    <scope>NUCLEOTIDE SEQUENCE</scope>
    <source>
        <strain evidence="2">ChiGjej2B2-19336</strain>
    </source>
</reference>
<reference evidence="2" key="1">
    <citation type="journal article" date="2021" name="PeerJ">
        <title>Extensive microbial diversity within the chicken gut microbiome revealed by metagenomics and culture.</title>
        <authorList>
            <person name="Gilroy R."/>
            <person name="Ravi A."/>
            <person name="Getino M."/>
            <person name="Pursley I."/>
            <person name="Horton D.L."/>
            <person name="Alikhan N.F."/>
            <person name="Baker D."/>
            <person name="Gharbi K."/>
            <person name="Hall N."/>
            <person name="Watson M."/>
            <person name="Adriaenssens E.M."/>
            <person name="Foster-Nyarko E."/>
            <person name="Jarju S."/>
            <person name="Secka A."/>
            <person name="Antonio M."/>
            <person name="Oren A."/>
            <person name="Chaudhuri R.R."/>
            <person name="La Ragione R."/>
            <person name="Hildebrand F."/>
            <person name="Pallen M.J."/>
        </authorList>
    </citation>
    <scope>NUCLEOTIDE SEQUENCE</scope>
    <source>
        <strain evidence="2">ChiGjej2B2-19336</strain>
    </source>
</reference>
<dbReference type="GO" id="GO:0003824">
    <property type="term" value="F:catalytic activity"/>
    <property type="evidence" value="ECO:0007669"/>
    <property type="project" value="InterPro"/>
</dbReference>
<dbReference type="EMBL" id="DYZA01000055">
    <property type="protein sequence ID" value="HJD96578.1"/>
    <property type="molecule type" value="Genomic_DNA"/>
</dbReference>
<feature type="domain" description="MOSC" evidence="1">
    <location>
        <begin position="17"/>
        <end position="142"/>
    </location>
</feature>
<dbReference type="PANTHER" id="PTHR36930:SF1">
    <property type="entry name" value="MOSC DOMAIN-CONTAINING PROTEIN"/>
    <property type="match status" value="1"/>
</dbReference>
<proteinExistence type="predicted"/>
<accession>A0A921AUW6</accession>
<dbReference type="SUPFAM" id="SSF50800">
    <property type="entry name" value="PK beta-barrel domain-like"/>
    <property type="match status" value="1"/>
</dbReference>
<dbReference type="InterPro" id="IPR005302">
    <property type="entry name" value="MoCF_Sase_C"/>
</dbReference>
<dbReference type="Gene3D" id="2.40.33.20">
    <property type="entry name" value="PK beta-barrel domain-like"/>
    <property type="match status" value="1"/>
</dbReference>
<evidence type="ECO:0000259" key="1">
    <source>
        <dbReference type="PROSITE" id="PS51340"/>
    </source>
</evidence>
<evidence type="ECO:0000313" key="2">
    <source>
        <dbReference type="EMBL" id="HJD96578.1"/>
    </source>
</evidence>
<dbReference type="RefSeq" id="WP_304120989.1">
    <property type="nucleotide sequence ID" value="NZ_DYZA01000055.1"/>
</dbReference>
<dbReference type="InterPro" id="IPR052716">
    <property type="entry name" value="MOSC_domain"/>
</dbReference>
<dbReference type="Proteomes" id="UP000698963">
    <property type="component" value="Unassembled WGS sequence"/>
</dbReference>
<dbReference type="GO" id="GO:0030151">
    <property type="term" value="F:molybdenum ion binding"/>
    <property type="evidence" value="ECO:0007669"/>
    <property type="project" value="InterPro"/>
</dbReference>
<dbReference type="PROSITE" id="PS51340">
    <property type="entry name" value="MOSC"/>
    <property type="match status" value="1"/>
</dbReference>
<name>A0A921AUW6_9BACT</name>
<dbReference type="GO" id="GO:0030170">
    <property type="term" value="F:pyridoxal phosphate binding"/>
    <property type="evidence" value="ECO:0007669"/>
    <property type="project" value="InterPro"/>
</dbReference>
<dbReference type="AlphaFoldDB" id="A0A921AUW6"/>
<sequence>MRIVAVSTSSRKGEKKINQPQVTLVANHGVEGDIHADGTHRQLSLLAVEDIEYMRSMGADVHPGDFAENITTEGVELHTCPLGTRFMIGDDIELVLTQIGKECHMGCAIRQQVGDCIMPRRGVFCRVLKGGLVKPGDSFRISFRPQVLPTA</sequence>
<dbReference type="Pfam" id="PF03473">
    <property type="entry name" value="MOSC"/>
    <property type="match status" value="1"/>
</dbReference>
<organism evidence="2 3">
    <name type="scientific">Mailhella massiliensis</name>
    <dbReference type="NCBI Taxonomy" id="1903261"/>
    <lineage>
        <taxon>Bacteria</taxon>
        <taxon>Pseudomonadati</taxon>
        <taxon>Thermodesulfobacteriota</taxon>
        <taxon>Desulfovibrionia</taxon>
        <taxon>Desulfovibrionales</taxon>
        <taxon>Desulfovibrionaceae</taxon>
        <taxon>Mailhella</taxon>
    </lineage>
</organism>
<gene>
    <name evidence="2" type="ORF">K8W16_02885</name>
</gene>
<protein>
    <submittedName>
        <fullName evidence="2">MOSC domain-containing protein</fullName>
    </submittedName>
</protein>
<comment type="caution">
    <text evidence="2">The sequence shown here is derived from an EMBL/GenBank/DDBJ whole genome shotgun (WGS) entry which is preliminary data.</text>
</comment>
<dbReference type="PANTHER" id="PTHR36930">
    <property type="entry name" value="METAL-SULFUR CLUSTER BIOSYNTHESIS PROTEINS YUAD-RELATED"/>
    <property type="match status" value="1"/>
</dbReference>
<evidence type="ECO:0000313" key="3">
    <source>
        <dbReference type="Proteomes" id="UP000698963"/>
    </source>
</evidence>